<gene>
    <name evidence="10" type="ORF">ACA1_133860</name>
</gene>
<name>L8H539_ACACF</name>
<evidence type="ECO:0000259" key="9">
    <source>
        <dbReference type="Pfam" id="PF01490"/>
    </source>
</evidence>
<keyword evidence="5" id="KW-0029">Amino-acid transport</keyword>
<evidence type="ECO:0000256" key="4">
    <source>
        <dbReference type="ARBA" id="ARBA00022692"/>
    </source>
</evidence>
<accession>L8H539</accession>
<feature type="transmembrane region" description="Helical" evidence="8">
    <location>
        <begin position="126"/>
        <end position="153"/>
    </location>
</feature>
<dbReference type="RefSeq" id="XP_004341953.1">
    <property type="nucleotide sequence ID" value="XM_004341905.1"/>
</dbReference>
<evidence type="ECO:0000256" key="5">
    <source>
        <dbReference type="ARBA" id="ARBA00022970"/>
    </source>
</evidence>
<dbReference type="VEuPathDB" id="AmoebaDB:ACA1_133860"/>
<dbReference type="GO" id="GO:0016020">
    <property type="term" value="C:membrane"/>
    <property type="evidence" value="ECO:0007669"/>
    <property type="project" value="UniProtKB-SubCell"/>
</dbReference>
<feature type="transmembrane region" description="Helical" evidence="8">
    <location>
        <begin position="13"/>
        <end position="35"/>
    </location>
</feature>
<keyword evidence="6 8" id="KW-1133">Transmembrane helix</keyword>
<dbReference type="GO" id="GO:0015179">
    <property type="term" value="F:L-amino acid transmembrane transporter activity"/>
    <property type="evidence" value="ECO:0007669"/>
    <property type="project" value="TreeGrafter"/>
</dbReference>
<dbReference type="PANTHER" id="PTHR22950">
    <property type="entry name" value="AMINO ACID TRANSPORTER"/>
    <property type="match status" value="1"/>
</dbReference>
<feature type="transmembrane region" description="Helical" evidence="8">
    <location>
        <begin position="66"/>
        <end position="85"/>
    </location>
</feature>
<keyword evidence="10" id="KW-0675">Receptor</keyword>
<dbReference type="Pfam" id="PF01490">
    <property type="entry name" value="Aa_trans"/>
    <property type="match status" value="1"/>
</dbReference>
<comment type="similarity">
    <text evidence="2">Belongs to the amino acid/polyamine transporter 2 family.</text>
</comment>
<evidence type="ECO:0000256" key="3">
    <source>
        <dbReference type="ARBA" id="ARBA00022448"/>
    </source>
</evidence>
<dbReference type="GeneID" id="14920685"/>
<feature type="non-terminal residue" evidence="10">
    <location>
        <position position="156"/>
    </location>
</feature>
<evidence type="ECO:0000256" key="8">
    <source>
        <dbReference type="SAM" id="Phobius"/>
    </source>
</evidence>
<evidence type="ECO:0000256" key="2">
    <source>
        <dbReference type="ARBA" id="ARBA00008066"/>
    </source>
</evidence>
<feature type="transmembrane region" description="Helical" evidence="8">
    <location>
        <begin position="91"/>
        <end position="114"/>
    </location>
</feature>
<feature type="domain" description="Amino acid transporter transmembrane" evidence="9">
    <location>
        <begin position="2"/>
        <end position="148"/>
    </location>
</feature>
<dbReference type="KEGG" id="acan:ACA1_133860"/>
<keyword evidence="4 8" id="KW-0812">Transmembrane</keyword>
<evidence type="ECO:0000256" key="7">
    <source>
        <dbReference type="ARBA" id="ARBA00023136"/>
    </source>
</evidence>
<dbReference type="PANTHER" id="PTHR22950:SF458">
    <property type="entry name" value="SODIUM-COUPLED NEUTRAL AMINO ACID TRANSPORTER 11-RELATED"/>
    <property type="match status" value="1"/>
</dbReference>
<evidence type="ECO:0000256" key="6">
    <source>
        <dbReference type="ARBA" id="ARBA00022989"/>
    </source>
</evidence>
<keyword evidence="3" id="KW-0813">Transport</keyword>
<reference evidence="10 11" key="1">
    <citation type="journal article" date="2013" name="Genome Biol.">
        <title>Genome of Acanthamoeba castellanii highlights extensive lateral gene transfer and early evolution of tyrosine kinase signaling.</title>
        <authorList>
            <person name="Clarke M."/>
            <person name="Lohan A.J."/>
            <person name="Liu B."/>
            <person name="Lagkouvardos I."/>
            <person name="Roy S."/>
            <person name="Zafar N."/>
            <person name="Bertelli C."/>
            <person name="Schilde C."/>
            <person name="Kianianmomeni A."/>
            <person name="Burglin T.R."/>
            <person name="Frech C."/>
            <person name="Turcotte B."/>
            <person name="Kopec K.O."/>
            <person name="Synnott J.M."/>
            <person name="Choo C."/>
            <person name="Paponov I."/>
            <person name="Finkler A."/>
            <person name="Soon Heng Tan C."/>
            <person name="Hutchins A.P."/>
            <person name="Weinmeier T."/>
            <person name="Rattei T."/>
            <person name="Chu J.S."/>
            <person name="Gimenez G."/>
            <person name="Irimia M."/>
            <person name="Rigden D.J."/>
            <person name="Fitzpatrick D.A."/>
            <person name="Lorenzo-Morales J."/>
            <person name="Bateman A."/>
            <person name="Chiu C.H."/>
            <person name="Tang P."/>
            <person name="Hegemann P."/>
            <person name="Fromm H."/>
            <person name="Raoult D."/>
            <person name="Greub G."/>
            <person name="Miranda-Saavedra D."/>
            <person name="Chen N."/>
            <person name="Nash P."/>
            <person name="Ginger M.L."/>
            <person name="Horn M."/>
            <person name="Schaap P."/>
            <person name="Caler L."/>
            <person name="Loftus B."/>
        </authorList>
    </citation>
    <scope>NUCLEOTIDE SEQUENCE [LARGE SCALE GENOMIC DNA]</scope>
    <source>
        <strain evidence="10 11">Neff</strain>
    </source>
</reference>
<dbReference type="AlphaFoldDB" id="L8H539"/>
<organism evidence="10 11">
    <name type="scientific">Acanthamoeba castellanii (strain ATCC 30010 / Neff)</name>
    <dbReference type="NCBI Taxonomy" id="1257118"/>
    <lineage>
        <taxon>Eukaryota</taxon>
        <taxon>Amoebozoa</taxon>
        <taxon>Discosea</taxon>
        <taxon>Longamoebia</taxon>
        <taxon>Centramoebida</taxon>
        <taxon>Acanthamoebidae</taxon>
        <taxon>Acanthamoeba</taxon>
    </lineage>
</organism>
<keyword evidence="7 8" id="KW-0472">Membrane</keyword>
<dbReference type="InterPro" id="IPR013057">
    <property type="entry name" value="AA_transpt_TM"/>
</dbReference>
<proteinExistence type="inferred from homology"/>
<keyword evidence="11" id="KW-1185">Reference proteome</keyword>
<evidence type="ECO:0000256" key="1">
    <source>
        <dbReference type="ARBA" id="ARBA00004141"/>
    </source>
</evidence>
<comment type="subcellular location">
    <subcellularLocation>
        <location evidence="1">Membrane</location>
        <topology evidence="1">Multi-pass membrane protein</topology>
    </subcellularLocation>
</comment>
<sequence>TGNILLSYPEDDIFIDIIKVLVAISIILTFPTVLFPSRVSLDNIIFPDKDIAPHPWLQYFIGKDRLRTMIATAMLIVPAYILSITLPGVTIVFSLTGSTASTCCSYLFPGWFYLKLSERSWKDPRSWPVILLLVFGLIFGTISTVIIILDLFIEVP</sequence>
<dbReference type="OrthoDB" id="28208at2759"/>
<protein>
    <submittedName>
        <fullName evidence="10">Olfactory receptor, family 6, subfamily C, member 76, putative</fullName>
    </submittedName>
</protein>
<evidence type="ECO:0000313" key="11">
    <source>
        <dbReference type="Proteomes" id="UP000011083"/>
    </source>
</evidence>
<dbReference type="OMA" id="VEEMHAP"/>
<dbReference type="EMBL" id="KB007930">
    <property type="protein sequence ID" value="ELR19853.1"/>
    <property type="molecule type" value="Genomic_DNA"/>
</dbReference>
<dbReference type="STRING" id="1257118.L8H539"/>
<dbReference type="Proteomes" id="UP000011083">
    <property type="component" value="Unassembled WGS sequence"/>
</dbReference>
<evidence type="ECO:0000313" key="10">
    <source>
        <dbReference type="EMBL" id="ELR19853.1"/>
    </source>
</evidence>